<dbReference type="Proteomes" id="UP000504618">
    <property type="component" value="Unplaced"/>
</dbReference>
<dbReference type="SMART" id="SM00256">
    <property type="entry name" value="FBOX"/>
    <property type="match status" value="1"/>
</dbReference>
<dbReference type="SUPFAM" id="SSF81383">
    <property type="entry name" value="F-box domain"/>
    <property type="match status" value="1"/>
</dbReference>
<dbReference type="OrthoDB" id="2153609at2759"/>
<dbReference type="InterPro" id="IPR036047">
    <property type="entry name" value="F-box-like_dom_sf"/>
</dbReference>
<dbReference type="AlphaFoldDB" id="A0A6J1QEH7"/>
<reference evidence="3" key="1">
    <citation type="submission" date="2025-08" db="UniProtKB">
        <authorList>
            <consortium name="RefSeq"/>
        </authorList>
    </citation>
    <scope>IDENTIFICATION</scope>
    <source>
        <tissue evidence="3">Whole body</tissue>
    </source>
</reference>
<protein>
    <submittedName>
        <fullName evidence="3">Uncharacterized protein LOC112459997</fullName>
    </submittedName>
</protein>
<sequence length="193" mass="22493">MLKLVFKKSSPKTYTKIDAVMLIGTSELILSRNANENLTNVLKRINSMYSPCHDDVYNLTADLKSAHLDIVHLQENFSEYCVICKSDKRRKTSYKNNMRHKEVPQKVHPAYLQPNRKKNSRHNLLKSHSNYDKVLKLSSDESKELSLFSLSALPDEVLLMILKNLEFMSLFRMSYVNKRFNNLIRDHVNICDS</sequence>
<dbReference type="PROSITE" id="PS50181">
    <property type="entry name" value="FBOX"/>
    <property type="match status" value="1"/>
</dbReference>
<dbReference type="Gene3D" id="1.20.1280.50">
    <property type="match status" value="1"/>
</dbReference>
<evidence type="ECO:0000259" key="1">
    <source>
        <dbReference type="PROSITE" id="PS50181"/>
    </source>
</evidence>
<name>A0A6J1QEH7_9HYME</name>
<dbReference type="GeneID" id="112459997"/>
<keyword evidence="2" id="KW-1185">Reference proteome</keyword>
<dbReference type="RefSeq" id="XP_024880168.1">
    <property type="nucleotide sequence ID" value="XM_025024400.1"/>
</dbReference>
<dbReference type="Pfam" id="PF00646">
    <property type="entry name" value="F-box"/>
    <property type="match status" value="1"/>
</dbReference>
<gene>
    <name evidence="3" type="primary">LOC112459997</name>
</gene>
<organism evidence="2 3">
    <name type="scientific">Temnothorax curvispinosus</name>
    <dbReference type="NCBI Taxonomy" id="300111"/>
    <lineage>
        <taxon>Eukaryota</taxon>
        <taxon>Metazoa</taxon>
        <taxon>Ecdysozoa</taxon>
        <taxon>Arthropoda</taxon>
        <taxon>Hexapoda</taxon>
        <taxon>Insecta</taxon>
        <taxon>Pterygota</taxon>
        <taxon>Neoptera</taxon>
        <taxon>Endopterygota</taxon>
        <taxon>Hymenoptera</taxon>
        <taxon>Apocrita</taxon>
        <taxon>Aculeata</taxon>
        <taxon>Formicoidea</taxon>
        <taxon>Formicidae</taxon>
        <taxon>Myrmicinae</taxon>
        <taxon>Temnothorax</taxon>
    </lineage>
</organism>
<dbReference type="CDD" id="cd09917">
    <property type="entry name" value="F-box_SF"/>
    <property type="match status" value="1"/>
</dbReference>
<evidence type="ECO:0000313" key="3">
    <source>
        <dbReference type="RefSeq" id="XP_024880168.1"/>
    </source>
</evidence>
<feature type="domain" description="F-box" evidence="1">
    <location>
        <begin position="147"/>
        <end position="193"/>
    </location>
</feature>
<dbReference type="InterPro" id="IPR001810">
    <property type="entry name" value="F-box_dom"/>
</dbReference>
<proteinExistence type="predicted"/>
<evidence type="ECO:0000313" key="2">
    <source>
        <dbReference type="Proteomes" id="UP000504618"/>
    </source>
</evidence>
<accession>A0A6J1QEH7</accession>